<keyword evidence="2 9" id="KW-0645">Protease</keyword>
<keyword evidence="5" id="KW-0862">Zinc</keyword>
<feature type="transmembrane region" description="Helical" evidence="7">
    <location>
        <begin position="465"/>
        <end position="484"/>
    </location>
</feature>
<feature type="transmembrane region" description="Helical" evidence="7">
    <location>
        <begin position="25"/>
        <end position="43"/>
    </location>
</feature>
<organism evidence="9 10">
    <name type="scientific">Herbidospora solisilvae</name>
    <dbReference type="NCBI Taxonomy" id="2696284"/>
    <lineage>
        <taxon>Bacteria</taxon>
        <taxon>Bacillati</taxon>
        <taxon>Actinomycetota</taxon>
        <taxon>Actinomycetes</taxon>
        <taxon>Streptosporangiales</taxon>
        <taxon>Streptosporangiaceae</taxon>
        <taxon>Herbidospora</taxon>
    </lineage>
</organism>
<feature type="transmembrane region" description="Helical" evidence="7">
    <location>
        <begin position="394"/>
        <end position="413"/>
    </location>
</feature>
<feature type="transmembrane region" description="Helical" evidence="7">
    <location>
        <begin position="433"/>
        <end position="453"/>
    </location>
</feature>
<name>A0A7C9NK88_9ACTN</name>
<keyword evidence="10" id="KW-1185">Reference proteome</keyword>
<reference evidence="9 10" key="1">
    <citation type="submission" date="2020-01" db="EMBL/GenBank/DDBJ databases">
        <title>Herbidospora sp. NEAU-GS84 nov., a novel actinomycete isolated from soil.</title>
        <authorList>
            <person name="Han L."/>
        </authorList>
    </citation>
    <scope>NUCLEOTIDE SEQUENCE [LARGE SCALE GENOMIC DNA]</scope>
    <source>
        <strain evidence="9 10">NEAU-GS84</strain>
    </source>
</reference>
<evidence type="ECO:0000313" key="10">
    <source>
        <dbReference type="Proteomes" id="UP000479526"/>
    </source>
</evidence>
<evidence type="ECO:0000313" key="9">
    <source>
        <dbReference type="EMBL" id="NAS20556.1"/>
    </source>
</evidence>
<dbReference type="RefSeq" id="WP_161478046.1">
    <property type="nucleotide sequence ID" value="NZ_WXEW01000001.1"/>
</dbReference>
<dbReference type="EMBL" id="WXEW01000001">
    <property type="protein sequence ID" value="NAS20556.1"/>
    <property type="molecule type" value="Genomic_DNA"/>
</dbReference>
<feature type="transmembrane region" description="Helical" evidence="7">
    <location>
        <begin position="239"/>
        <end position="260"/>
    </location>
</feature>
<feature type="transmembrane region" description="Helical" evidence="7">
    <location>
        <begin position="678"/>
        <end position="700"/>
    </location>
</feature>
<evidence type="ECO:0000256" key="3">
    <source>
        <dbReference type="ARBA" id="ARBA00022723"/>
    </source>
</evidence>
<proteinExistence type="predicted"/>
<dbReference type="InterPro" id="IPR001915">
    <property type="entry name" value="Peptidase_M48"/>
</dbReference>
<feature type="transmembrane region" description="Helical" evidence="7">
    <location>
        <begin position="331"/>
        <end position="351"/>
    </location>
</feature>
<keyword evidence="6 9" id="KW-0482">Metalloprotease</keyword>
<dbReference type="Pfam" id="PF01435">
    <property type="entry name" value="Peptidase_M48"/>
    <property type="match status" value="1"/>
</dbReference>
<evidence type="ECO:0000256" key="7">
    <source>
        <dbReference type="SAM" id="Phobius"/>
    </source>
</evidence>
<protein>
    <submittedName>
        <fullName evidence="9">M48 family metalloprotease</fullName>
    </submittedName>
</protein>
<feature type="transmembrane region" description="Helical" evidence="7">
    <location>
        <begin position="720"/>
        <end position="744"/>
    </location>
</feature>
<feature type="transmembrane region" description="Helical" evidence="7">
    <location>
        <begin position="212"/>
        <end position="233"/>
    </location>
</feature>
<dbReference type="GO" id="GO:0006508">
    <property type="term" value="P:proteolysis"/>
    <property type="evidence" value="ECO:0007669"/>
    <property type="project" value="UniProtKB-KW"/>
</dbReference>
<dbReference type="Proteomes" id="UP000479526">
    <property type="component" value="Unassembled WGS sequence"/>
</dbReference>
<evidence type="ECO:0000256" key="2">
    <source>
        <dbReference type="ARBA" id="ARBA00022670"/>
    </source>
</evidence>
<feature type="transmembrane region" description="Helical" evidence="7">
    <location>
        <begin position="363"/>
        <end position="382"/>
    </location>
</feature>
<accession>A0A7C9NK88</accession>
<sequence length="859" mass="91141">MTGPETRDAPRLNPFLLPSSTTSRFLVLILATVAGALFVDLYLRTLWWTVANTPEQVRAGHCLAALRSGRLEEAAAVADRYAACAVRVTMIDSLIPVAMLAAPLVATVVLYLLHPVFAARHRPMALAEAGAGPHHDAVLARFAQILAEETPRRTVRLLVDPARSDLSGRTFGLPGRHTVVLSMGTVLAYKEEPQVAEALLRHELAHIRNRDVGVAHVTVAVWWAFLLTGALPFVVATAVWNPAGLTAVVLFLAVILLLLWSSRTAVLRSREHHADVRAGDTPARMEGVKAAVERARPLSWYRRLGNHPGPGRRTTVLTDPGRLSRPGAGELLTVGLLSGMCFGPVFDSFAYVNFESGPDAKAFLPGVLFGALLSGTALVAVWRAVPAGLAGGGRLWVSAAAMTAGLLLGQWFVQSQSRNFWTGLERDPLAAALMAAGLLVLVRLFLSWAKACATAWLPMANRVRVVTLTAVAVGALVIGPWLGLWHHGVQLIGEVADSRQLPAILALFAARHPVHLFTIVLAGGFLVAAGARRGRPARPLALHLDGAPPAPLARAHSRFLAALAAASASVLVMLAAGFALQPSLSEAARTGRQLTSVYVLIGVAVALFGVAALVVGAVTGGRRRIMWAAAHTAPALAVAGVPMALVLLGHITLAECGPARALSCYTQGASFPATLGNYYVLTFAYALFPGLLLAVVAALVRAVRPPATAVPAPRPLTVRIAAIAVVAVVAATGIVGAVTQWAWYLRVLPESPARWSPEVIEALRQPIRERTLPRPGACRDVLAAYRGTRAADVLDMDRGHWLTVARTVNRIASADDDGLRIFAQAGYTWFGRADAGMVGRTTSRLAHYCTLVQHEDGAL</sequence>
<dbReference type="AlphaFoldDB" id="A0A7C9NK88"/>
<evidence type="ECO:0000256" key="1">
    <source>
        <dbReference type="ARBA" id="ARBA00001947"/>
    </source>
</evidence>
<feature type="transmembrane region" description="Helical" evidence="7">
    <location>
        <begin position="504"/>
        <end position="528"/>
    </location>
</feature>
<keyword evidence="3" id="KW-0479">Metal-binding</keyword>
<keyword evidence="7" id="KW-0812">Transmembrane</keyword>
<evidence type="ECO:0000256" key="6">
    <source>
        <dbReference type="ARBA" id="ARBA00023049"/>
    </source>
</evidence>
<comment type="caution">
    <text evidence="9">The sequence shown here is derived from an EMBL/GenBank/DDBJ whole genome shotgun (WGS) entry which is preliminary data.</text>
</comment>
<comment type="cofactor">
    <cofactor evidence="1">
        <name>Zn(2+)</name>
        <dbReference type="ChEBI" id="CHEBI:29105"/>
    </cofactor>
</comment>
<feature type="transmembrane region" description="Helical" evidence="7">
    <location>
        <begin position="94"/>
        <end position="113"/>
    </location>
</feature>
<feature type="transmembrane region" description="Helical" evidence="7">
    <location>
        <begin position="633"/>
        <end position="653"/>
    </location>
</feature>
<gene>
    <name evidence="9" type="ORF">GT755_02525</name>
</gene>
<feature type="transmembrane region" description="Helical" evidence="7">
    <location>
        <begin position="598"/>
        <end position="621"/>
    </location>
</feature>
<dbReference type="GO" id="GO:0004222">
    <property type="term" value="F:metalloendopeptidase activity"/>
    <property type="evidence" value="ECO:0007669"/>
    <property type="project" value="InterPro"/>
</dbReference>
<keyword evidence="7" id="KW-0472">Membrane</keyword>
<keyword evidence="4" id="KW-0378">Hydrolase</keyword>
<dbReference type="GO" id="GO:0046872">
    <property type="term" value="F:metal ion binding"/>
    <property type="evidence" value="ECO:0007669"/>
    <property type="project" value="UniProtKB-KW"/>
</dbReference>
<evidence type="ECO:0000259" key="8">
    <source>
        <dbReference type="Pfam" id="PF01435"/>
    </source>
</evidence>
<evidence type="ECO:0000256" key="4">
    <source>
        <dbReference type="ARBA" id="ARBA00022801"/>
    </source>
</evidence>
<feature type="domain" description="Peptidase M48" evidence="8">
    <location>
        <begin position="177"/>
        <end position="313"/>
    </location>
</feature>
<feature type="transmembrane region" description="Helical" evidence="7">
    <location>
        <begin position="559"/>
        <end position="578"/>
    </location>
</feature>
<evidence type="ECO:0000256" key="5">
    <source>
        <dbReference type="ARBA" id="ARBA00022833"/>
    </source>
</evidence>
<keyword evidence="7" id="KW-1133">Transmembrane helix</keyword>